<feature type="compositionally biased region" description="Basic and acidic residues" evidence="1">
    <location>
        <begin position="359"/>
        <end position="379"/>
    </location>
</feature>
<evidence type="ECO:0000313" key="2">
    <source>
        <dbReference type="EMBL" id="KAK7095532.1"/>
    </source>
</evidence>
<evidence type="ECO:0000256" key="1">
    <source>
        <dbReference type="SAM" id="MobiDB-lite"/>
    </source>
</evidence>
<protein>
    <submittedName>
        <fullName evidence="2">Uncharacterized protein</fullName>
    </submittedName>
</protein>
<comment type="caution">
    <text evidence="2">The sequence shown here is derived from an EMBL/GenBank/DDBJ whole genome shotgun (WGS) entry which is preliminary data.</text>
</comment>
<gene>
    <name evidence="2" type="ORF">V1264_006926</name>
</gene>
<reference evidence="2 3" key="1">
    <citation type="submission" date="2024-02" db="EMBL/GenBank/DDBJ databases">
        <title>Chromosome-scale genome assembly of the rough periwinkle Littorina saxatilis.</title>
        <authorList>
            <person name="De Jode A."/>
            <person name="Faria R."/>
            <person name="Formenti G."/>
            <person name="Sims Y."/>
            <person name="Smith T.P."/>
            <person name="Tracey A."/>
            <person name="Wood J.M.D."/>
            <person name="Zagrodzka Z.B."/>
            <person name="Johannesson K."/>
            <person name="Butlin R.K."/>
            <person name="Leder E.H."/>
        </authorList>
    </citation>
    <scope>NUCLEOTIDE SEQUENCE [LARGE SCALE GENOMIC DNA]</scope>
    <source>
        <strain evidence="2">Snail1</strain>
        <tissue evidence="2">Muscle</tissue>
    </source>
</reference>
<feature type="compositionally biased region" description="Basic and acidic residues" evidence="1">
    <location>
        <begin position="486"/>
        <end position="499"/>
    </location>
</feature>
<name>A0AAN9AYP1_9CAEN</name>
<evidence type="ECO:0000313" key="3">
    <source>
        <dbReference type="Proteomes" id="UP001374579"/>
    </source>
</evidence>
<feature type="region of interest" description="Disordered" evidence="1">
    <location>
        <begin position="474"/>
        <end position="518"/>
    </location>
</feature>
<feature type="compositionally biased region" description="Polar residues" evidence="1">
    <location>
        <begin position="202"/>
        <end position="212"/>
    </location>
</feature>
<feature type="compositionally biased region" description="Basic and acidic residues" evidence="1">
    <location>
        <begin position="226"/>
        <end position="262"/>
    </location>
</feature>
<keyword evidence="3" id="KW-1185">Reference proteome</keyword>
<feature type="region of interest" description="Disordered" evidence="1">
    <location>
        <begin position="148"/>
        <end position="182"/>
    </location>
</feature>
<feature type="compositionally biased region" description="Basic and acidic residues" evidence="1">
    <location>
        <begin position="306"/>
        <end position="316"/>
    </location>
</feature>
<dbReference type="Proteomes" id="UP001374579">
    <property type="component" value="Unassembled WGS sequence"/>
</dbReference>
<dbReference type="EMBL" id="JBAMIC010000018">
    <property type="protein sequence ID" value="KAK7095532.1"/>
    <property type="molecule type" value="Genomic_DNA"/>
</dbReference>
<organism evidence="2 3">
    <name type="scientific">Littorina saxatilis</name>
    <dbReference type="NCBI Taxonomy" id="31220"/>
    <lineage>
        <taxon>Eukaryota</taxon>
        <taxon>Metazoa</taxon>
        <taxon>Spiralia</taxon>
        <taxon>Lophotrochozoa</taxon>
        <taxon>Mollusca</taxon>
        <taxon>Gastropoda</taxon>
        <taxon>Caenogastropoda</taxon>
        <taxon>Littorinimorpha</taxon>
        <taxon>Littorinoidea</taxon>
        <taxon>Littorinidae</taxon>
        <taxon>Littorina</taxon>
    </lineage>
</organism>
<proteinExistence type="predicted"/>
<feature type="region of interest" description="Disordered" evidence="1">
    <location>
        <begin position="194"/>
        <end position="403"/>
    </location>
</feature>
<feature type="compositionally biased region" description="Basic and acidic residues" evidence="1">
    <location>
        <begin position="389"/>
        <end position="401"/>
    </location>
</feature>
<accession>A0AAN9AYP1</accession>
<dbReference type="AlphaFoldDB" id="A0AAN9AYP1"/>
<sequence>MDEGRLGMAIRSEERHRKSVYMMNDMIRSQFSLYNSCLSQEQHESSIKLVKNCVEMRRTVVRQKVLRKCLEMRKRKILVRDPSRRYGQYGGVPLWAMSRDIERVIADNHPKIRRMKRVQEAMQKSRDSGAILDADTVARRIETFFQLQQRRQQRDRSPERVQPPKGVFEVTSTPLRRHNDVKLPSITTAQADAHKGGVVVAESSSPLTGQRSETSRPKPKAALQEASRKDKIRISADTSRSKDVEGSESSSRRSSLEERGDGKAGGVSEDSKTLRVGSDGIRAGSKPSLNLDSKGRLRGIRTSIDTIHEDEAHGEENQEGISVESGVVGEPAVERKNESDGIEEVVAANTAGRKPVKQHSSESGKNRESRPVERRKASDGIEEVVAANRESRPVERRKASDGIEEVVAANRESRPVERRKASDGIEEVVAANRESRPVERRKASDGIEEVVAANRESRPVERRKASDGIEEVVAANTAGRKPLKQHSGERDHTSPDSVRRSQPILPPIKPGKGLVARE</sequence>